<dbReference type="InterPro" id="IPR009057">
    <property type="entry name" value="Homeodomain-like_sf"/>
</dbReference>
<dbReference type="Proteomes" id="UP000272400">
    <property type="component" value="Unassembled WGS sequence"/>
</dbReference>
<gene>
    <name evidence="3" type="ORF">EDD29_5687</name>
</gene>
<accession>A0A3N1D3C3</accession>
<reference evidence="3 4" key="1">
    <citation type="submission" date="2018-11" db="EMBL/GenBank/DDBJ databases">
        <title>Sequencing the genomes of 1000 actinobacteria strains.</title>
        <authorList>
            <person name="Klenk H.-P."/>
        </authorList>
    </citation>
    <scope>NUCLEOTIDE SEQUENCE [LARGE SCALE GENOMIC DNA]</scope>
    <source>
        <strain evidence="3 4">DSM 44254</strain>
    </source>
</reference>
<keyword evidence="4" id="KW-1185">Reference proteome</keyword>
<evidence type="ECO:0000313" key="3">
    <source>
        <dbReference type="EMBL" id="ROO88033.1"/>
    </source>
</evidence>
<evidence type="ECO:0000259" key="2">
    <source>
        <dbReference type="Pfam" id="PF00440"/>
    </source>
</evidence>
<dbReference type="Gene3D" id="1.10.357.10">
    <property type="entry name" value="Tetracycline Repressor, domain 2"/>
    <property type="match status" value="1"/>
</dbReference>
<dbReference type="EMBL" id="RJKE01000001">
    <property type="protein sequence ID" value="ROO88033.1"/>
    <property type="molecule type" value="Genomic_DNA"/>
</dbReference>
<keyword evidence="1" id="KW-0238">DNA-binding</keyword>
<comment type="caution">
    <text evidence="3">The sequence shown here is derived from an EMBL/GenBank/DDBJ whole genome shotgun (WGS) entry which is preliminary data.</text>
</comment>
<dbReference type="InterPro" id="IPR001647">
    <property type="entry name" value="HTH_TetR"/>
</dbReference>
<protein>
    <submittedName>
        <fullName evidence="3">TetR family transcriptional regulator</fullName>
    </submittedName>
</protein>
<proteinExistence type="predicted"/>
<dbReference type="SUPFAM" id="SSF46689">
    <property type="entry name" value="Homeodomain-like"/>
    <property type="match status" value="1"/>
</dbReference>
<dbReference type="AlphaFoldDB" id="A0A3N1D3C3"/>
<dbReference type="OrthoDB" id="2356263at2"/>
<name>A0A3N1D3C3_9ACTN</name>
<organism evidence="3 4">
    <name type="scientific">Actinocorallia herbida</name>
    <dbReference type="NCBI Taxonomy" id="58109"/>
    <lineage>
        <taxon>Bacteria</taxon>
        <taxon>Bacillati</taxon>
        <taxon>Actinomycetota</taxon>
        <taxon>Actinomycetes</taxon>
        <taxon>Streptosporangiales</taxon>
        <taxon>Thermomonosporaceae</taxon>
        <taxon>Actinocorallia</taxon>
    </lineage>
</organism>
<sequence length="205" mass="23095">MRGDSTGSDPRLGEVERVALRLFAELGYDAVSVQMIADAAGETPHEVRALGGKPGIYRSVIEDFNQSRNRLLEKIASAREEGGGDLRRDLEQIMEYHIDHPDVLALLQHRGLRDAADLPEVEDRWNEFINRIAAVVGPEVALQPGYQLLMNSVIWCVQGFLFGGVLTRDGARLRPDDPKARRIFREQIRQLYDLIFETGLLTDSR</sequence>
<evidence type="ECO:0000256" key="1">
    <source>
        <dbReference type="ARBA" id="ARBA00023125"/>
    </source>
</evidence>
<dbReference type="Pfam" id="PF00440">
    <property type="entry name" value="TetR_N"/>
    <property type="match status" value="1"/>
</dbReference>
<dbReference type="RefSeq" id="WP_123667248.1">
    <property type="nucleotide sequence ID" value="NZ_RJKE01000001.1"/>
</dbReference>
<evidence type="ECO:0000313" key="4">
    <source>
        <dbReference type="Proteomes" id="UP000272400"/>
    </source>
</evidence>
<dbReference type="GO" id="GO:0003677">
    <property type="term" value="F:DNA binding"/>
    <property type="evidence" value="ECO:0007669"/>
    <property type="project" value="UniProtKB-KW"/>
</dbReference>
<feature type="domain" description="HTH tetR-type" evidence="2">
    <location>
        <begin position="18"/>
        <end position="41"/>
    </location>
</feature>